<evidence type="ECO:0000313" key="9">
    <source>
        <dbReference type="EMBL" id="KGX83964.1"/>
    </source>
</evidence>
<feature type="domain" description="SLH" evidence="7">
    <location>
        <begin position="152"/>
        <end position="210"/>
    </location>
</feature>
<dbReference type="AlphaFoldDB" id="A0A0A5FVM8"/>
<dbReference type="OrthoDB" id="9813368at2"/>
<evidence type="ECO:0000256" key="6">
    <source>
        <dbReference type="SAM" id="SignalP"/>
    </source>
</evidence>
<evidence type="ECO:0000256" key="1">
    <source>
        <dbReference type="ARBA" id="ARBA00007074"/>
    </source>
</evidence>
<evidence type="ECO:0000256" key="2">
    <source>
        <dbReference type="ARBA" id="ARBA00022670"/>
    </source>
</evidence>
<dbReference type="InterPro" id="IPR038765">
    <property type="entry name" value="Papain-like_cys_pep_sf"/>
</dbReference>
<accession>A0A0A5FVM8</accession>
<name>A0A0A5FVM8_9BACI</name>
<dbReference type="Gene3D" id="3.90.1720.10">
    <property type="entry name" value="endopeptidase domain like (from Nostoc punctiforme)"/>
    <property type="match status" value="1"/>
</dbReference>
<dbReference type="InterPro" id="IPR000064">
    <property type="entry name" value="NLP_P60_dom"/>
</dbReference>
<dbReference type="GO" id="GO:0006508">
    <property type="term" value="P:proteolysis"/>
    <property type="evidence" value="ECO:0007669"/>
    <property type="project" value="UniProtKB-KW"/>
</dbReference>
<dbReference type="InterPro" id="IPR001119">
    <property type="entry name" value="SLH_dom"/>
</dbReference>
<dbReference type="PANTHER" id="PTHR47053:SF1">
    <property type="entry name" value="MUREIN DD-ENDOPEPTIDASE MEPH-RELATED"/>
    <property type="match status" value="1"/>
</dbReference>
<dbReference type="PANTHER" id="PTHR47053">
    <property type="entry name" value="MUREIN DD-ENDOPEPTIDASE MEPH-RELATED"/>
    <property type="match status" value="1"/>
</dbReference>
<dbReference type="eggNOG" id="COG0791">
    <property type="taxonomic scope" value="Bacteria"/>
</dbReference>
<gene>
    <name evidence="9" type="ORF">N783_20315</name>
</gene>
<dbReference type="Pfam" id="PF00877">
    <property type="entry name" value="NLPC_P60"/>
    <property type="match status" value="1"/>
</dbReference>
<evidence type="ECO:0000259" key="8">
    <source>
        <dbReference type="PROSITE" id="PS51935"/>
    </source>
</evidence>
<comment type="similarity">
    <text evidence="1">Belongs to the peptidase C40 family.</text>
</comment>
<dbReference type="PROSITE" id="PS51272">
    <property type="entry name" value="SLH"/>
    <property type="match status" value="2"/>
</dbReference>
<dbReference type="GO" id="GO:0008234">
    <property type="term" value="F:cysteine-type peptidase activity"/>
    <property type="evidence" value="ECO:0007669"/>
    <property type="project" value="UniProtKB-KW"/>
</dbReference>
<dbReference type="EMBL" id="AVPF01000073">
    <property type="protein sequence ID" value="KGX83964.1"/>
    <property type="molecule type" value="Genomic_DNA"/>
</dbReference>
<feature type="chain" id="PRO_5002010182" description="Peptidase" evidence="6">
    <location>
        <begin position="24"/>
        <end position="324"/>
    </location>
</feature>
<feature type="domain" description="SLH" evidence="7">
    <location>
        <begin position="211"/>
        <end position="274"/>
    </location>
</feature>
<proteinExistence type="inferred from homology"/>
<evidence type="ECO:0000256" key="4">
    <source>
        <dbReference type="ARBA" id="ARBA00022801"/>
    </source>
</evidence>
<evidence type="ECO:0000259" key="7">
    <source>
        <dbReference type="PROSITE" id="PS51272"/>
    </source>
</evidence>
<dbReference type="PROSITE" id="PS51935">
    <property type="entry name" value="NLPC_P60"/>
    <property type="match status" value="1"/>
</dbReference>
<keyword evidence="10" id="KW-1185">Reference proteome</keyword>
<evidence type="ECO:0000313" key="10">
    <source>
        <dbReference type="Proteomes" id="UP000030403"/>
    </source>
</evidence>
<dbReference type="Proteomes" id="UP000030403">
    <property type="component" value="Unassembled WGS sequence"/>
</dbReference>
<evidence type="ECO:0008006" key="11">
    <source>
        <dbReference type="Google" id="ProtNLM"/>
    </source>
</evidence>
<dbReference type="InterPro" id="IPR051202">
    <property type="entry name" value="Peptidase_C40"/>
</dbReference>
<dbReference type="SUPFAM" id="SSF54001">
    <property type="entry name" value="Cysteine proteinases"/>
    <property type="match status" value="1"/>
</dbReference>
<keyword evidence="4" id="KW-0378">Hydrolase</keyword>
<feature type="signal peptide" evidence="6">
    <location>
        <begin position="1"/>
        <end position="23"/>
    </location>
</feature>
<organism evidence="9 10">
    <name type="scientific">Pontibacillus marinus BH030004 = DSM 16465</name>
    <dbReference type="NCBI Taxonomy" id="1385511"/>
    <lineage>
        <taxon>Bacteria</taxon>
        <taxon>Bacillati</taxon>
        <taxon>Bacillota</taxon>
        <taxon>Bacilli</taxon>
        <taxon>Bacillales</taxon>
        <taxon>Bacillaceae</taxon>
        <taxon>Pontibacillus</taxon>
    </lineage>
</organism>
<sequence length="324" mass="35692">MKRFLTVVFAGILVLGNGHLVSAAVNKDQVLNTAKEYLGTPYAFGGNSVNGFDCSGYTQHVYSKLGVELPRTTLQQAYKGDPISKSELKIGDLVFFKNTYRKGISHVGIYVGDNQFISATNDGVTIASLSNPYWGPKYAGGRRVEDFSNVDKNQLFSDLTEDHVAFDAIKTLTQSEVINGYTDGSFKPSRSITRGQAAALLNNYLKIDSENMSLFSDVSENYRFAQDIASMKEAGIIHGYPDGTFRPKETITRGQMALIIQNAFEIENDIGFVSQTKSGMDEAIVLLSSIDTTNEFEPKHFNSDQDATRADFSIALYNAVENEK</sequence>
<keyword evidence="2" id="KW-0645">Protease</keyword>
<dbReference type="STRING" id="1385511.GCA_000425225_04049"/>
<evidence type="ECO:0000256" key="5">
    <source>
        <dbReference type="ARBA" id="ARBA00022807"/>
    </source>
</evidence>
<comment type="caution">
    <text evidence="9">The sequence shown here is derived from an EMBL/GenBank/DDBJ whole genome shotgun (WGS) entry which is preliminary data.</text>
</comment>
<evidence type="ECO:0000256" key="3">
    <source>
        <dbReference type="ARBA" id="ARBA00022729"/>
    </source>
</evidence>
<dbReference type="RefSeq" id="WP_027447530.1">
    <property type="nucleotide sequence ID" value="NZ_AULJ01000068.1"/>
</dbReference>
<keyword evidence="3 6" id="KW-0732">Signal</keyword>
<keyword evidence="5" id="KW-0788">Thiol protease</keyword>
<dbReference type="Pfam" id="PF00395">
    <property type="entry name" value="SLH"/>
    <property type="match status" value="2"/>
</dbReference>
<protein>
    <recommendedName>
        <fullName evidence="11">Peptidase</fullName>
    </recommendedName>
</protein>
<feature type="domain" description="NlpC/P60" evidence="8">
    <location>
        <begin position="24"/>
        <end position="145"/>
    </location>
</feature>
<reference evidence="9 10" key="1">
    <citation type="submission" date="2013-08" db="EMBL/GenBank/DDBJ databases">
        <authorList>
            <person name="Huang J."/>
            <person name="Wang G."/>
        </authorList>
    </citation>
    <scope>NUCLEOTIDE SEQUENCE [LARGE SCALE GENOMIC DNA]</scope>
    <source>
        <strain evidence="9 10">BH030004</strain>
    </source>
</reference>